<name>A0A284RVM1_ARMOS</name>
<evidence type="ECO:0000313" key="3">
    <source>
        <dbReference type="EMBL" id="SJL12804.1"/>
    </source>
</evidence>
<reference evidence="4" key="1">
    <citation type="journal article" date="2017" name="Nat. Ecol. Evol.">
        <title>Genome expansion and lineage-specific genetic innovations in the forest pathogenic fungi Armillaria.</title>
        <authorList>
            <person name="Sipos G."/>
            <person name="Prasanna A.N."/>
            <person name="Walter M.C."/>
            <person name="O'Connor E."/>
            <person name="Balint B."/>
            <person name="Krizsan K."/>
            <person name="Kiss B."/>
            <person name="Hess J."/>
            <person name="Varga T."/>
            <person name="Slot J."/>
            <person name="Riley R."/>
            <person name="Boka B."/>
            <person name="Rigling D."/>
            <person name="Barry K."/>
            <person name="Lee J."/>
            <person name="Mihaltcheva S."/>
            <person name="LaButti K."/>
            <person name="Lipzen A."/>
            <person name="Waldron R."/>
            <person name="Moloney N.M."/>
            <person name="Sperisen C."/>
            <person name="Kredics L."/>
            <person name="Vagvoelgyi C."/>
            <person name="Patrignani A."/>
            <person name="Fitzpatrick D."/>
            <person name="Nagy I."/>
            <person name="Doyle S."/>
            <person name="Anderson J.B."/>
            <person name="Grigoriev I.V."/>
            <person name="Gueldener U."/>
            <person name="Muensterkoetter M."/>
            <person name="Nagy L.G."/>
        </authorList>
    </citation>
    <scope>NUCLEOTIDE SEQUENCE [LARGE SCALE GENOMIC DNA]</scope>
    <source>
        <strain evidence="4">C18/9</strain>
    </source>
</reference>
<dbReference type="Proteomes" id="UP000219338">
    <property type="component" value="Unassembled WGS sequence"/>
</dbReference>
<dbReference type="OMA" id="TTCYLSQ"/>
<dbReference type="PROSITE" id="PS51257">
    <property type="entry name" value="PROKAR_LIPOPROTEIN"/>
    <property type="match status" value="1"/>
</dbReference>
<evidence type="ECO:0000256" key="1">
    <source>
        <dbReference type="SAM" id="MobiDB-lite"/>
    </source>
</evidence>
<dbReference type="STRING" id="47428.A0A284RVM1"/>
<keyword evidence="4" id="KW-1185">Reference proteome</keyword>
<keyword evidence="2" id="KW-0732">Signal</keyword>
<sequence>MTRQFTLVSLLLLSLSSAALAGSACVAFDISWNLLVFGLGGKDYNAGTKDSWASGSAKDITTSGRPPFDGTNTTCYLSQFYNAIYVLNADSSNPSNIYIYNAASSSWSTQTVTTGNFDVSNFVTILDHDTNIFYALSKGELFSLDMGSLTSANSSPLSWNDIEAPSFTTTGYNPVMAIAQNHIHFLDVPGNAAGTANIFVIHFSYFQPETQSYGSNSFPASHGQATSFFKDSGVQEEFAFIPDDGSATYVVSVETNTTQTLAGPSTKDSGATYFASTDALVQLTSSGAVSYISYNNASTEANTAATWSTIANLASVAPATSAASSSATGTGTSSVKGAVATSTTTSTSTGSNGAEGTGVAIVSLGLSLVVGSIGLLLL</sequence>
<protein>
    <submittedName>
        <fullName evidence="3">Uncharacterized protein</fullName>
    </submittedName>
</protein>
<dbReference type="EMBL" id="FUEG01000018">
    <property type="protein sequence ID" value="SJL12804.1"/>
    <property type="molecule type" value="Genomic_DNA"/>
</dbReference>
<feature type="chain" id="PRO_5012899462" evidence="2">
    <location>
        <begin position="22"/>
        <end position="378"/>
    </location>
</feature>
<evidence type="ECO:0000256" key="2">
    <source>
        <dbReference type="SAM" id="SignalP"/>
    </source>
</evidence>
<feature type="signal peptide" evidence="2">
    <location>
        <begin position="1"/>
        <end position="21"/>
    </location>
</feature>
<accession>A0A284RVM1</accession>
<gene>
    <name evidence="3" type="ORF">ARMOST_16235</name>
</gene>
<dbReference type="OrthoDB" id="3356102at2759"/>
<proteinExistence type="predicted"/>
<organism evidence="3 4">
    <name type="scientific">Armillaria ostoyae</name>
    <name type="common">Armillaria root rot fungus</name>
    <dbReference type="NCBI Taxonomy" id="47428"/>
    <lineage>
        <taxon>Eukaryota</taxon>
        <taxon>Fungi</taxon>
        <taxon>Dikarya</taxon>
        <taxon>Basidiomycota</taxon>
        <taxon>Agaricomycotina</taxon>
        <taxon>Agaricomycetes</taxon>
        <taxon>Agaricomycetidae</taxon>
        <taxon>Agaricales</taxon>
        <taxon>Marasmiineae</taxon>
        <taxon>Physalacriaceae</taxon>
        <taxon>Armillaria</taxon>
    </lineage>
</organism>
<feature type="region of interest" description="Disordered" evidence="1">
    <location>
        <begin position="324"/>
        <end position="352"/>
    </location>
</feature>
<dbReference type="AlphaFoldDB" id="A0A284RVM1"/>
<evidence type="ECO:0000313" key="4">
    <source>
        <dbReference type="Proteomes" id="UP000219338"/>
    </source>
</evidence>